<dbReference type="EMBL" id="JANTQA010000008">
    <property type="protein sequence ID" value="KAJ3452851.1"/>
    <property type="molecule type" value="Genomic_DNA"/>
</dbReference>
<dbReference type="GO" id="GO:0005789">
    <property type="term" value="C:endoplasmic reticulum membrane"/>
    <property type="evidence" value="ECO:0007669"/>
    <property type="project" value="UniProtKB-SubCell"/>
</dbReference>
<feature type="zinc finger region" description="C3H1-type" evidence="12">
    <location>
        <begin position="27"/>
        <end position="54"/>
    </location>
</feature>
<dbReference type="Gene3D" id="2.60.120.200">
    <property type="match status" value="1"/>
</dbReference>
<dbReference type="GO" id="GO:0008270">
    <property type="term" value="F:zinc ion binding"/>
    <property type="evidence" value="ECO:0007669"/>
    <property type="project" value="UniProtKB-KW"/>
</dbReference>
<dbReference type="Proteomes" id="UP001146793">
    <property type="component" value="Unassembled WGS sequence"/>
</dbReference>
<proteinExistence type="inferred from homology"/>
<comment type="caution">
    <text evidence="15">The sequence shown here is derived from an EMBL/GenBank/DDBJ whole genome shotgun (WGS) entry which is preliminary data.</text>
</comment>
<dbReference type="Gene3D" id="4.10.1000.10">
    <property type="entry name" value="Zinc finger, CCCH-type"/>
    <property type="match status" value="1"/>
</dbReference>
<dbReference type="InterPro" id="IPR001580">
    <property type="entry name" value="Calret/calnex"/>
</dbReference>
<dbReference type="PROSITE" id="PS50103">
    <property type="entry name" value="ZF_C3H1"/>
    <property type="match status" value="1"/>
</dbReference>
<dbReference type="GO" id="GO:0051082">
    <property type="term" value="F:unfolded protein binding"/>
    <property type="evidence" value="ECO:0007669"/>
    <property type="project" value="InterPro"/>
</dbReference>
<feature type="disulfide bond" evidence="11">
    <location>
        <begin position="779"/>
        <end position="810"/>
    </location>
</feature>
<feature type="compositionally biased region" description="Basic and acidic residues" evidence="13">
    <location>
        <begin position="1050"/>
        <end position="1066"/>
    </location>
</feature>
<feature type="region of interest" description="Disordered" evidence="13">
    <location>
        <begin position="534"/>
        <end position="566"/>
    </location>
</feature>
<keyword evidence="9" id="KW-0472">Membrane</keyword>
<dbReference type="PANTHER" id="PTHR11073">
    <property type="entry name" value="CALRETICULIN AND CALNEXIN"/>
    <property type="match status" value="1"/>
</dbReference>
<dbReference type="PANTHER" id="PTHR11073:SF1">
    <property type="entry name" value="CALNEXIN 14D-RELATED"/>
    <property type="match status" value="1"/>
</dbReference>
<evidence type="ECO:0000256" key="13">
    <source>
        <dbReference type="SAM" id="MobiDB-lite"/>
    </source>
</evidence>
<dbReference type="GO" id="GO:0036503">
    <property type="term" value="P:ERAD pathway"/>
    <property type="evidence" value="ECO:0007669"/>
    <property type="project" value="TreeGrafter"/>
</dbReference>
<dbReference type="InterPro" id="IPR036855">
    <property type="entry name" value="Znf_CCCH_sf"/>
</dbReference>
<dbReference type="Pfam" id="PF00262">
    <property type="entry name" value="Calreticulin"/>
    <property type="match status" value="2"/>
</dbReference>
<keyword evidence="10" id="KW-0143">Chaperone</keyword>
<feature type="region of interest" description="Disordered" evidence="13">
    <location>
        <begin position="903"/>
        <end position="937"/>
    </location>
</feature>
<feature type="compositionally biased region" description="Basic and acidic residues" evidence="13">
    <location>
        <begin position="1082"/>
        <end position="1094"/>
    </location>
</feature>
<dbReference type="GO" id="GO:0006457">
    <property type="term" value="P:protein folding"/>
    <property type="evidence" value="ECO:0007669"/>
    <property type="project" value="InterPro"/>
</dbReference>
<name>A0AAV8AEX3_9EUKA</name>
<dbReference type="InterPro" id="IPR009033">
    <property type="entry name" value="Calreticulin/calnexin_P_dom_sf"/>
</dbReference>
<evidence type="ECO:0000256" key="9">
    <source>
        <dbReference type="ARBA" id="ARBA00023136"/>
    </source>
</evidence>
<evidence type="ECO:0000256" key="4">
    <source>
        <dbReference type="ARBA" id="ARBA00022723"/>
    </source>
</evidence>
<sequence length="1094" mass="126747">MYNKESSENATIYFGSKTIVYNKFDPRLYTVPCKYWSLGTCKMGEQCRFLHGKELSDDPRRPEYTGPPVYISDGKYQQISMKNSNQNYGENSDSSFYPNNYNNVNSTSFQQPLKTQQLNSNQNIYSSQTGYYEQKNLSTFNEFNQNGNQISKNAKKENMKERNRESMKERNKESMKERNKENISSQNERFKLTPDEIQLEQLICRYRRKPYLELAVLYSNDKTVTKYSNLVRRAFLDNGIDVYLKLETSFGNIIKTENLSKIISQSIADFFVVLGDRNLKNQTCQVRKKGKLIEMDTFQVIEKIWYDWKKSFEICDCKFGFKLSSNNNNNTQTNNLLGSGYQNEQQFTRKELFKILARHTNLGDIESKITKLTNLFSTFLEYSKTNQNIENNNSESLISESILLKMQKSIELFRNSLLISKQMIYQIKIEKPNSKKPLRSQRGNIVTASYIPKNKTPRIPIRLKKELLEVIKQAFEILIKVEKGISSYREKIKLQGQRMNFQNQSQKNNINNFTNNKQNEIQINIEKYSQNSGILNDNNSFENNSGNSNNSDNSNNSGNDQNNTDNRENVLNTLKQQFKDFLNVIDEIKLGFTENMEHQFEKQQKYIQKKRLDSFQKLNNIRNSSILRVSSQPSFTFQRYQNNMVNMLGNLSTGNISGIQQKSNQLKTSITFCEESHDVKFDHKGIAEKAQKNFFSLTSFSASGELPKEWVVTKNKDYKGEWKVEAGSNPNGIEGDKILIAQHAASKHGISTKFEKAFDPSEDGLLVQYETRFNNHLTCAGSYLKLLQDFQPKKFSGEDNYVVMFGPDKCGGTNKVHFIYKRLNPKTEEWEEHALKSPPNVKNDVMPHVYTLVVDKENKFELFIDGESKAKGDLVEDFDGWQEEEIDDPEDEKPEDWVEDETMIEDENADEPEDWDEDEDGERERPMSANPDYKGDWKPKKIKNKSYYVDQNPWKLEKIFGLGIEIWTMDAGLGFDNLIVGSVTSKDAALEYIEKTWKVRKEAQKDYTEWELEQAKAETETPSESESETESDSEPESESEPDSESESESESGKEIESESESEKESESESEIESGSEFISTEPKTEEEKPEKKEL</sequence>
<dbReference type="SMART" id="SM00356">
    <property type="entry name" value="ZnF_C3H1"/>
    <property type="match status" value="1"/>
</dbReference>
<keyword evidence="4 12" id="KW-0479">Metal-binding</keyword>
<dbReference type="PROSITE" id="PS00804">
    <property type="entry name" value="CALRETICULIN_2"/>
    <property type="match status" value="1"/>
</dbReference>
<protein>
    <submittedName>
        <fullName evidence="15">Calnexin 14d-related</fullName>
    </submittedName>
</protein>
<organism evidence="15 16">
    <name type="scientific">Anaeramoeba flamelloides</name>
    <dbReference type="NCBI Taxonomy" id="1746091"/>
    <lineage>
        <taxon>Eukaryota</taxon>
        <taxon>Metamonada</taxon>
        <taxon>Anaeramoebidae</taxon>
        <taxon>Anaeramoeba</taxon>
    </lineage>
</organism>
<feature type="compositionally biased region" description="Basic and acidic residues" evidence="13">
    <location>
        <begin position="154"/>
        <end position="181"/>
    </location>
</feature>
<evidence type="ECO:0000259" key="14">
    <source>
        <dbReference type="PROSITE" id="PS50103"/>
    </source>
</evidence>
<keyword evidence="8" id="KW-1133">Transmembrane helix</keyword>
<dbReference type="InterPro" id="IPR013320">
    <property type="entry name" value="ConA-like_dom_sf"/>
</dbReference>
<feature type="domain" description="C3H1-type" evidence="14">
    <location>
        <begin position="27"/>
        <end position="54"/>
    </location>
</feature>
<evidence type="ECO:0000256" key="7">
    <source>
        <dbReference type="ARBA" id="ARBA00022833"/>
    </source>
</evidence>
<feature type="compositionally biased region" description="Low complexity" evidence="13">
    <location>
        <begin position="536"/>
        <end position="564"/>
    </location>
</feature>
<evidence type="ECO:0000256" key="2">
    <source>
        <dbReference type="ARBA" id="ARBA00010983"/>
    </source>
</evidence>
<feature type="region of interest" description="Disordered" evidence="13">
    <location>
        <begin position="1010"/>
        <end position="1094"/>
    </location>
</feature>
<evidence type="ECO:0000256" key="8">
    <source>
        <dbReference type="ARBA" id="ARBA00022989"/>
    </source>
</evidence>
<dbReference type="PRINTS" id="PR00626">
    <property type="entry name" value="CALRETICULIN"/>
</dbReference>
<feature type="compositionally biased region" description="Basic and acidic residues" evidence="13">
    <location>
        <begin position="1010"/>
        <end position="1019"/>
    </location>
</feature>
<comment type="subcellular location">
    <subcellularLocation>
        <location evidence="1">Endoplasmic reticulum membrane</location>
        <topology evidence="1">Single-pass membrane protein</topology>
    </subcellularLocation>
</comment>
<feature type="compositionally biased region" description="Acidic residues" evidence="13">
    <location>
        <begin position="1021"/>
        <end position="1049"/>
    </location>
</feature>
<accession>A0AAV8AEX3</accession>
<dbReference type="SUPFAM" id="SSF90229">
    <property type="entry name" value="CCCH zinc finger"/>
    <property type="match status" value="1"/>
</dbReference>
<evidence type="ECO:0000256" key="12">
    <source>
        <dbReference type="PROSITE-ProRule" id="PRU00723"/>
    </source>
</evidence>
<comment type="similarity">
    <text evidence="2">Belongs to the calreticulin family.</text>
</comment>
<dbReference type="Gene3D" id="2.10.250.10">
    <property type="entry name" value="Calreticulin/calnexin, P domain"/>
    <property type="match status" value="1"/>
</dbReference>
<reference evidence="15" key="1">
    <citation type="submission" date="2022-08" db="EMBL/GenBank/DDBJ databases">
        <title>Novel sulphate-reducing endosymbionts in the free-living metamonad Anaeramoeba.</title>
        <authorList>
            <person name="Jerlstrom-Hultqvist J."/>
            <person name="Cepicka I."/>
            <person name="Gallot-Lavallee L."/>
            <person name="Salas-Leiva D."/>
            <person name="Curtis B.A."/>
            <person name="Zahonova K."/>
            <person name="Pipaliya S."/>
            <person name="Dacks J."/>
            <person name="Roger A.J."/>
        </authorList>
    </citation>
    <scope>NUCLEOTIDE SEQUENCE</scope>
    <source>
        <strain evidence="15">Busselton2</strain>
    </source>
</reference>
<evidence type="ECO:0000256" key="5">
    <source>
        <dbReference type="ARBA" id="ARBA00022771"/>
    </source>
</evidence>
<dbReference type="GO" id="GO:0005509">
    <property type="term" value="F:calcium ion binding"/>
    <property type="evidence" value="ECO:0007669"/>
    <property type="project" value="InterPro"/>
</dbReference>
<evidence type="ECO:0000313" key="15">
    <source>
        <dbReference type="EMBL" id="KAJ3452851.1"/>
    </source>
</evidence>
<keyword evidence="5 12" id="KW-0863">Zinc-finger</keyword>
<keyword evidence="11" id="KW-1015">Disulfide bond</keyword>
<evidence type="ECO:0000313" key="16">
    <source>
        <dbReference type="Proteomes" id="UP001146793"/>
    </source>
</evidence>
<evidence type="ECO:0000256" key="11">
    <source>
        <dbReference type="PIRSR" id="PIRSR601580-3"/>
    </source>
</evidence>
<dbReference type="InterPro" id="IPR000571">
    <property type="entry name" value="Znf_CCCH"/>
</dbReference>
<evidence type="ECO:0000256" key="6">
    <source>
        <dbReference type="ARBA" id="ARBA00022824"/>
    </source>
</evidence>
<keyword evidence="6" id="KW-0256">Endoplasmic reticulum</keyword>
<evidence type="ECO:0000256" key="1">
    <source>
        <dbReference type="ARBA" id="ARBA00004389"/>
    </source>
</evidence>
<feature type="compositionally biased region" description="Polar residues" evidence="13">
    <location>
        <begin position="143"/>
        <end position="152"/>
    </location>
</feature>
<feature type="region of interest" description="Disordered" evidence="13">
    <location>
        <begin position="143"/>
        <end position="186"/>
    </location>
</feature>
<dbReference type="SUPFAM" id="SSF63887">
    <property type="entry name" value="P-domain of calnexin/calreticulin"/>
    <property type="match status" value="1"/>
</dbReference>
<evidence type="ECO:0000256" key="3">
    <source>
        <dbReference type="ARBA" id="ARBA00022692"/>
    </source>
</evidence>
<dbReference type="Pfam" id="PF00642">
    <property type="entry name" value="zf-CCCH"/>
    <property type="match status" value="1"/>
</dbReference>
<gene>
    <name evidence="15" type="ORF">M0812_04629</name>
</gene>
<dbReference type="SUPFAM" id="SSF49899">
    <property type="entry name" value="Concanavalin A-like lectins/glucanases"/>
    <property type="match status" value="1"/>
</dbReference>
<dbReference type="InterPro" id="IPR018124">
    <property type="entry name" value="Calret/calnex_CS"/>
</dbReference>
<keyword evidence="3" id="KW-0812">Transmembrane</keyword>
<keyword evidence="7 12" id="KW-0862">Zinc</keyword>
<evidence type="ECO:0000256" key="10">
    <source>
        <dbReference type="ARBA" id="ARBA00023186"/>
    </source>
</evidence>
<feature type="compositionally biased region" description="Acidic residues" evidence="13">
    <location>
        <begin position="903"/>
        <end position="921"/>
    </location>
</feature>
<dbReference type="AlphaFoldDB" id="A0AAV8AEX3"/>